<keyword evidence="1" id="KW-1133">Transmembrane helix</keyword>
<dbReference type="RefSeq" id="WP_183979967.1">
    <property type="nucleotide sequence ID" value="NZ_JACIBY010000023.1"/>
</dbReference>
<evidence type="ECO:0000313" key="2">
    <source>
        <dbReference type="EMBL" id="MBB3841952.1"/>
    </source>
</evidence>
<reference evidence="2 3" key="1">
    <citation type="submission" date="2020-08" db="EMBL/GenBank/DDBJ databases">
        <title>Genomic Encyclopedia of Type Strains, Phase IV (KMG-IV): sequencing the most valuable type-strain genomes for metagenomic binning, comparative biology and taxonomic classification.</title>
        <authorList>
            <person name="Goeker M."/>
        </authorList>
    </citation>
    <scope>NUCLEOTIDE SEQUENCE [LARGE SCALE GENOMIC DNA]</scope>
    <source>
        <strain evidence="2 3">DSM 17976</strain>
    </source>
</reference>
<protein>
    <submittedName>
        <fullName evidence="2">Uncharacterized protein</fullName>
    </submittedName>
</protein>
<evidence type="ECO:0000313" key="3">
    <source>
        <dbReference type="Proteomes" id="UP000541352"/>
    </source>
</evidence>
<comment type="caution">
    <text evidence="2">The sequence shown here is derived from an EMBL/GenBank/DDBJ whole genome shotgun (WGS) entry which is preliminary data.</text>
</comment>
<evidence type="ECO:0000256" key="1">
    <source>
        <dbReference type="SAM" id="Phobius"/>
    </source>
</evidence>
<organism evidence="2 3">
    <name type="scientific">Runella defluvii</name>
    <dbReference type="NCBI Taxonomy" id="370973"/>
    <lineage>
        <taxon>Bacteria</taxon>
        <taxon>Pseudomonadati</taxon>
        <taxon>Bacteroidota</taxon>
        <taxon>Cytophagia</taxon>
        <taxon>Cytophagales</taxon>
        <taxon>Spirosomataceae</taxon>
        <taxon>Runella</taxon>
    </lineage>
</organism>
<keyword evidence="1" id="KW-0472">Membrane</keyword>
<dbReference type="EMBL" id="JACIBY010000023">
    <property type="protein sequence ID" value="MBB3841952.1"/>
    <property type="molecule type" value="Genomic_DNA"/>
</dbReference>
<proteinExistence type="predicted"/>
<feature type="transmembrane region" description="Helical" evidence="1">
    <location>
        <begin position="95"/>
        <end position="113"/>
    </location>
</feature>
<sequence>MKRTEAEIQLISSYLLSQLTEEQKRAFEERIASDSILQEDVTKLKLLAQVTERQLLREKIQQIQVAKFAEWANEETTIAVKVIPLRNRWLFTRQLSAITSVASIAIVMGYLSFSDVTYEPMAFSERSNNHVMNDPVLEKLNKAVSLVQHGKSLEATLFFDQIEEIPNLHPYYRDVATWYEVVALQKTGKNQQAKDLLEQIESNPKFQFNIPTIDKWKVKWKLLF</sequence>
<keyword evidence="3" id="KW-1185">Reference proteome</keyword>
<gene>
    <name evidence="2" type="ORF">FHS57_005981</name>
</gene>
<dbReference type="AlphaFoldDB" id="A0A7W6ETU5"/>
<dbReference type="Proteomes" id="UP000541352">
    <property type="component" value="Unassembled WGS sequence"/>
</dbReference>
<accession>A0A7W6ETU5</accession>
<keyword evidence="1" id="KW-0812">Transmembrane</keyword>
<name>A0A7W6ETU5_9BACT</name>